<dbReference type="PANTHER" id="PTHR36842">
    <property type="entry name" value="PROTEIN TOLB HOMOLOG"/>
    <property type="match status" value="1"/>
</dbReference>
<reference evidence="4" key="1">
    <citation type="journal article" date="2015" name="Proc. Natl. Acad. Sci. U.S.A.">
        <title>Networks of energetic and metabolic interactions define dynamics in microbial communities.</title>
        <authorList>
            <person name="Embree M."/>
            <person name="Liu J.K."/>
            <person name="Al-Bassam M.M."/>
            <person name="Zengler K."/>
        </authorList>
    </citation>
    <scope>NUCLEOTIDE SEQUENCE</scope>
</reference>
<sequence length="440" mass="46539">MSRIFSVVVLLAACATASLFASTRCAMAQDSLAVDIRGPGQARMNLVLSQPFADGGQDAASRKLQDLINKNLAFMPFLQVVPQSQVLGQIGGPQADQIDFKPFGLARIDVLVTSGWTPGGNLGNVELRAFEVYSQKVLVGKGYDAVTDAQLPDIADRFCMELMLKLTGQGGFFNSQLAFSKPTGPKSAEIWVVRPMGRGLTKITSYGDLGMAISPSWSFDGGKIAFTLIGSRSHYLGIWSGGGKPAVHTLPCTSVVSPRFLPNGQIAVALNLKSESAIYILNSAFQPTTPTVKTNGIAVSPSFDKSGRLMAYVSDETGSPNIYLRDMASGSSRRLTRFGYNTNPSMSPDGTLIAFTRQTGGGQKVFVLDVATGAEQQVTSGPGSDENPSFAPDGYFIAFASTRGGASKIYITTRHGAPPVMVPTGDGSARMPSWGPLPGK</sequence>
<feature type="domain" description="TolB N-terminal" evidence="3">
    <location>
        <begin position="33"/>
        <end position="137"/>
    </location>
</feature>
<evidence type="ECO:0000313" key="4">
    <source>
        <dbReference type="EMBL" id="KUG27871.1"/>
    </source>
</evidence>
<dbReference type="SUPFAM" id="SSF69304">
    <property type="entry name" value="Tricorn protease N-terminal domain"/>
    <property type="match status" value="1"/>
</dbReference>
<dbReference type="Pfam" id="PF04052">
    <property type="entry name" value="TolB_N"/>
    <property type="match status" value="1"/>
</dbReference>
<comment type="similarity">
    <text evidence="1">Belongs to the TolB family.</text>
</comment>
<dbReference type="AlphaFoldDB" id="A0A0W8G3Z1"/>
<protein>
    <submittedName>
        <fullName evidence="4">Tolb protein</fullName>
    </submittedName>
</protein>
<dbReference type="Gene3D" id="3.40.50.10070">
    <property type="entry name" value="TolB, N-terminal domain"/>
    <property type="match status" value="1"/>
</dbReference>
<dbReference type="SUPFAM" id="SSF52964">
    <property type="entry name" value="TolB, N-terminal domain"/>
    <property type="match status" value="1"/>
</dbReference>
<name>A0A0W8G3Z1_9ZZZZ</name>
<dbReference type="Gene3D" id="2.120.10.30">
    <property type="entry name" value="TolB, C-terminal domain"/>
    <property type="match status" value="2"/>
</dbReference>
<evidence type="ECO:0000259" key="3">
    <source>
        <dbReference type="Pfam" id="PF04052"/>
    </source>
</evidence>
<dbReference type="PANTHER" id="PTHR36842:SF1">
    <property type="entry name" value="PROTEIN TOLB"/>
    <property type="match status" value="1"/>
</dbReference>
<dbReference type="EMBL" id="LNQE01000278">
    <property type="protein sequence ID" value="KUG27871.1"/>
    <property type="molecule type" value="Genomic_DNA"/>
</dbReference>
<gene>
    <name evidence="4" type="ORF">ASZ90_002263</name>
</gene>
<organism evidence="4">
    <name type="scientific">hydrocarbon metagenome</name>
    <dbReference type="NCBI Taxonomy" id="938273"/>
    <lineage>
        <taxon>unclassified sequences</taxon>
        <taxon>metagenomes</taxon>
        <taxon>ecological metagenomes</taxon>
    </lineage>
</organism>
<evidence type="ECO:0000256" key="2">
    <source>
        <dbReference type="SAM" id="MobiDB-lite"/>
    </source>
</evidence>
<accession>A0A0W8G3Z1</accession>
<dbReference type="InterPro" id="IPR007195">
    <property type="entry name" value="TolB_N"/>
</dbReference>
<dbReference type="InterPro" id="IPR011659">
    <property type="entry name" value="WD40"/>
</dbReference>
<comment type="caution">
    <text evidence="4">The sequence shown here is derived from an EMBL/GenBank/DDBJ whole genome shotgun (WGS) entry which is preliminary data.</text>
</comment>
<dbReference type="Pfam" id="PF07676">
    <property type="entry name" value="PD40"/>
    <property type="match status" value="4"/>
</dbReference>
<feature type="region of interest" description="Disordered" evidence="2">
    <location>
        <begin position="421"/>
        <end position="440"/>
    </location>
</feature>
<evidence type="ECO:0000256" key="1">
    <source>
        <dbReference type="ARBA" id="ARBA00009820"/>
    </source>
</evidence>
<dbReference type="InterPro" id="IPR011042">
    <property type="entry name" value="6-blade_b-propeller_TolB-like"/>
</dbReference>
<proteinExistence type="inferred from homology"/>